<gene>
    <name evidence="2" type="ORF">KIN20_011363</name>
</gene>
<organism evidence="2 3">
    <name type="scientific">Parelaphostrongylus tenuis</name>
    <name type="common">Meningeal worm</name>
    <dbReference type="NCBI Taxonomy" id="148309"/>
    <lineage>
        <taxon>Eukaryota</taxon>
        <taxon>Metazoa</taxon>
        <taxon>Ecdysozoa</taxon>
        <taxon>Nematoda</taxon>
        <taxon>Chromadorea</taxon>
        <taxon>Rhabditida</taxon>
        <taxon>Rhabditina</taxon>
        <taxon>Rhabditomorpha</taxon>
        <taxon>Strongyloidea</taxon>
        <taxon>Metastrongylidae</taxon>
        <taxon>Parelaphostrongylus</taxon>
    </lineage>
</organism>
<dbReference type="AlphaFoldDB" id="A0AAD5QMF2"/>
<dbReference type="InterPro" id="IPR053921">
    <property type="entry name" value="MKRN2OS-like_C"/>
</dbReference>
<feature type="domain" description="MKRN2 opposite strand protein-like C-terminal" evidence="1">
    <location>
        <begin position="23"/>
        <end position="167"/>
    </location>
</feature>
<keyword evidence="3" id="KW-1185">Reference proteome</keyword>
<protein>
    <recommendedName>
        <fullName evidence="1">MKRN2 opposite strand protein-like C-terminal domain-containing protein</fullName>
    </recommendedName>
</protein>
<evidence type="ECO:0000313" key="2">
    <source>
        <dbReference type="EMBL" id="KAJ1354430.1"/>
    </source>
</evidence>
<dbReference type="PANTHER" id="PTHR33963:SF2">
    <property type="entry name" value="MKRN2 OPPOSITE STRAND PROTEIN"/>
    <property type="match status" value="1"/>
</dbReference>
<sequence length="175" mass="20433">MNYRSYQQPTVLFQFSSWIAEPLPCPFVATGDFACAIIVKPSQGTFLQYRIGDDLHIGISDGSSIVYSYWLNGIRSEETGWDNAAIVCRFTTEKQRFQQALVSFVNRNSNRFLAEFYDESEWNCFDFVLEFLRFIGFRRYSKTDFVSEFVDSTLKIVVNYCMLVRKVQEDGFILF</sequence>
<dbReference type="Pfam" id="PF16044">
    <property type="entry name" value="DUF4796_C"/>
    <property type="match status" value="1"/>
</dbReference>
<dbReference type="PANTHER" id="PTHR33963">
    <property type="entry name" value="MKRN2 OPPOSITE STRAND PROTEIN"/>
    <property type="match status" value="1"/>
</dbReference>
<reference evidence="2" key="1">
    <citation type="submission" date="2021-06" db="EMBL/GenBank/DDBJ databases">
        <title>Parelaphostrongylus tenuis whole genome reference sequence.</title>
        <authorList>
            <person name="Garwood T.J."/>
            <person name="Larsen P.A."/>
            <person name="Fountain-Jones N.M."/>
            <person name="Garbe J.R."/>
            <person name="Macchietto M.G."/>
            <person name="Kania S.A."/>
            <person name="Gerhold R.W."/>
            <person name="Richards J.E."/>
            <person name="Wolf T.M."/>
        </authorList>
    </citation>
    <scope>NUCLEOTIDE SEQUENCE</scope>
    <source>
        <strain evidence="2">MNPRO001-30</strain>
        <tissue evidence="2">Meninges</tissue>
    </source>
</reference>
<name>A0AAD5QMF2_PARTN</name>
<evidence type="ECO:0000313" key="3">
    <source>
        <dbReference type="Proteomes" id="UP001196413"/>
    </source>
</evidence>
<dbReference type="Proteomes" id="UP001196413">
    <property type="component" value="Unassembled WGS sequence"/>
</dbReference>
<accession>A0AAD5QMF2</accession>
<dbReference type="InterPro" id="IPR032016">
    <property type="entry name" value="MKRN2OS-like"/>
</dbReference>
<comment type="caution">
    <text evidence="2">The sequence shown here is derived from an EMBL/GenBank/DDBJ whole genome shotgun (WGS) entry which is preliminary data.</text>
</comment>
<proteinExistence type="predicted"/>
<evidence type="ECO:0000259" key="1">
    <source>
        <dbReference type="Pfam" id="PF16044"/>
    </source>
</evidence>
<dbReference type="EMBL" id="JAHQIW010002080">
    <property type="protein sequence ID" value="KAJ1354430.1"/>
    <property type="molecule type" value="Genomic_DNA"/>
</dbReference>